<keyword evidence="2" id="KW-0548">Nucleotidyltransferase</keyword>
<evidence type="ECO:0000256" key="1">
    <source>
        <dbReference type="SAM" id="MobiDB-lite"/>
    </source>
</evidence>
<keyword evidence="2" id="KW-0808">Transferase</keyword>
<dbReference type="InterPro" id="IPR043128">
    <property type="entry name" value="Rev_trsase/Diguanyl_cyclase"/>
</dbReference>
<evidence type="ECO:0000313" key="2">
    <source>
        <dbReference type="EMBL" id="GEU65729.1"/>
    </source>
</evidence>
<accession>A0A6L2LX64</accession>
<comment type="caution">
    <text evidence="2">The sequence shown here is derived from an EMBL/GenBank/DDBJ whole genome shotgun (WGS) entry which is preliminary data.</text>
</comment>
<dbReference type="CDD" id="cd01647">
    <property type="entry name" value="RT_LTR"/>
    <property type="match status" value="1"/>
</dbReference>
<dbReference type="Pfam" id="PF08284">
    <property type="entry name" value="RVP_2"/>
    <property type="match status" value="1"/>
</dbReference>
<name>A0A6L2LX64_TANCI</name>
<feature type="compositionally biased region" description="Gly residues" evidence="1">
    <location>
        <begin position="20"/>
        <end position="33"/>
    </location>
</feature>
<feature type="region of interest" description="Disordered" evidence="1">
    <location>
        <begin position="168"/>
        <end position="224"/>
    </location>
</feature>
<organism evidence="2">
    <name type="scientific">Tanacetum cinerariifolium</name>
    <name type="common">Dalmatian daisy</name>
    <name type="synonym">Chrysanthemum cinerariifolium</name>
    <dbReference type="NCBI Taxonomy" id="118510"/>
    <lineage>
        <taxon>Eukaryota</taxon>
        <taxon>Viridiplantae</taxon>
        <taxon>Streptophyta</taxon>
        <taxon>Embryophyta</taxon>
        <taxon>Tracheophyta</taxon>
        <taxon>Spermatophyta</taxon>
        <taxon>Magnoliopsida</taxon>
        <taxon>eudicotyledons</taxon>
        <taxon>Gunneridae</taxon>
        <taxon>Pentapetalae</taxon>
        <taxon>asterids</taxon>
        <taxon>campanulids</taxon>
        <taxon>Asterales</taxon>
        <taxon>Asteraceae</taxon>
        <taxon>Asteroideae</taxon>
        <taxon>Anthemideae</taxon>
        <taxon>Anthemidinae</taxon>
        <taxon>Tanacetum</taxon>
    </lineage>
</organism>
<gene>
    <name evidence="2" type="ORF">Tci_037707</name>
</gene>
<reference evidence="2" key="1">
    <citation type="journal article" date="2019" name="Sci. Rep.">
        <title>Draft genome of Tanacetum cinerariifolium, the natural source of mosquito coil.</title>
        <authorList>
            <person name="Yamashiro T."/>
            <person name="Shiraishi A."/>
            <person name="Satake H."/>
            <person name="Nakayama K."/>
        </authorList>
    </citation>
    <scope>NUCLEOTIDE SEQUENCE</scope>
</reference>
<dbReference type="AlphaFoldDB" id="A0A6L2LX64"/>
<dbReference type="Gene3D" id="3.30.70.270">
    <property type="match status" value="1"/>
</dbReference>
<dbReference type="Gene3D" id="3.10.10.10">
    <property type="entry name" value="HIV Type 1 Reverse Transcriptase, subunit A, domain 1"/>
    <property type="match status" value="1"/>
</dbReference>
<proteinExistence type="predicted"/>
<keyword evidence="2" id="KW-0695">RNA-directed DNA polymerase</keyword>
<dbReference type="InterPro" id="IPR043502">
    <property type="entry name" value="DNA/RNA_pol_sf"/>
</dbReference>
<feature type="compositionally biased region" description="Polar residues" evidence="1">
    <location>
        <begin position="183"/>
        <end position="192"/>
    </location>
</feature>
<dbReference type="GO" id="GO:0003964">
    <property type="term" value="F:RNA-directed DNA polymerase activity"/>
    <property type="evidence" value="ECO:0007669"/>
    <property type="project" value="UniProtKB-KW"/>
</dbReference>
<dbReference type="EMBL" id="BKCJ010005257">
    <property type="protein sequence ID" value="GEU65729.1"/>
    <property type="molecule type" value="Genomic_DNA"/>
</dbReference>
<dbReference type="SUPFAM" id="SSF56672">
    <property type="entry name" value="DNA/RNA polymerases"/>
    <property type="match status" value="1"/>
</dbReference>
<protein>
    <submittedName>
        <fullName evidence="2">Putative reverse transcriptase domain-containing protein</fullName>
    </submittedName>
</protein>
<dbReference type="PANTHER" id="PTHR15503">
    <property type="entry name" value="LDOC1 RELATED"/>
    <property type="match status" value="1"/>
</dbReference>
<sequence>MPPRTRTRSTGRPVAESREGGTGVWVCRGGGRGRGPKEGNDKRVDELNGQGNDQGLRANKGVEGLNGNVGCSYKEFLTCKPKKYDGKGGAVVLTRWIEKIEFVQDISGYGIDQKVKYTAGSFVVGAGHAAYTDRFHELARLISGALTDEAVRNGSIKKVKKRGNIWEPIKDKNGRDDNKRTRTGNAFASTANPVGRENMGPKGNRPNQVAANNEGQGRGNQGNQARGRAFMLGAEEALQDPNIVTATFALNNYFATTLFYTGARYEIEIASGQLVEINKVIKDCKLEIEGHVFDIDLIPFGHGSLIAKASDKKQGEIVVVRNFLDVFLDDLSGLPPLREIEFQIELIPGATPVAKSPYRLAPFELEELSSQLKELQDKSFIRPCSSPWGVPMLFVKKKDGSLRMCIDYRELNKLTVKNRYLLLRIDDFFDQLKGS</sequence>
<feature type="compositionally biased region" description="Low complexity" evidence="1">
    <location>
        <begin position="210"/>
        <end position="224"/>
    </location>
</feature>
<feature type="compositionally biased region" description="Basic and acidic residues" evidence="1">
    <location>
        <begin position="168"/>
        <end position="180"/>
    </location>
</feature>
<feature type="region of interest" description="Disordered" evidence="1">
    <location>
        <begin position="1"/>
        <end position="43"/>
    </location>
</feature>
<dbReference type="PANTHER" id="PTHR15503:SF45">
    <property type="entry name" value="RNA-DIRECTED DNA POLYMERASE HOMOLOG"/>
    <property type="match status" value="1"/>
</dbReference>
<dbReference type="InterPro" id="IPR032567">
    <property type="entry name" value="RTL1-rel"/>
</dbReference>